<dbReference type="GO" id="GO:0046854">
    <property type="term" value="P:phosphatidylinositol phosphate biosynthetic process"/>
    <property type="evidence" value="ECO:0007669"/>
    <property type="project" value="TreeGrafter"/>
</dbReference>
<evidence type="ECO:0000313" key="6">
    <source>
        <dbReference type="EMBL" id="ESK94214.1"/>
    </source>
</evidence>
<dbReference type="GO" id="GO:0008440">
    <property type="term" value="F:inositol-1,4,5-trisphosphate 3-kinase activity"/>
    <property type="evidence" value="ECO:0007669"/>
    <property type="project" value="TreeGrafter"/>
</dbReference>
<dbReference type="Proteomes" id="UP000017559">
    <property type="component" value="Unassembled WGS sequence"/>
</dbReference>
<dbReference type="InterPro" id="IPR005522">
    <property type="entry name" value="IPK"/>
</dbReference>
<dbReference type="Pfam" id="PF03770">
    <property type="entry name" value="IPK"/>
    <property type="match status" value="1"/>
</dbReference>
<evidence type="ECO:0000256" key="2">
    <source>
        <dbReference type="ARBA" id="ARBA00022679"/>
    </source>
</evidence>
<keyword evidence="7" id="KW-1185">Reference proteome</keyword>
<feature type="compositionally biased region" description="Acidic residues" evidence="5">
    <location>
        <begin position="237"/>
        <end position="250"/>
    </location>
</feature>
<dbReference type="OrthoDB" id="338650at2759"/>
<dbReference type="GO" id="GO:0005737">
    <property type="term" value="C:cytoplasm"/>
    <property type="evidence" value="ECO:0007669"/>
    <property type="project" value="TreeGrafter"/>
</dbReference>
<proteinExistence type="inferred from homology"/>
<organism evidence="6 7">
    <name type="scientific">Moniliophthora roreri (strain MCA 2997)</name>
    <name type="common">Cocoa frosty pod rot fungus</name>
    <name type="synonym">Crinipellis roreri</name>
    <dbReference type="NCBI Taxonomy" id="1381753"/>
    <lineage>
        <taxon>Eukaryota</taxon>
        <taxon>Fungi</taxon>
        <taxon>Dikarya</taxon>
        <taxon>Basidiomycota</taxon>
        <taxon>Agaricomycotina</taxon>
        <taxon>Agaricomycetes</taxon>
        <taxon>Agaricomycetidae</taxon>
        <taxon>Agaricales</taxon>
        <taxon>Marasmiineae</taxon>
        <taxon>Marasmiaceae</taxon>
        <taxon>Moniliophthora</taxon>
    </lineage>
</organism>
<evidence type="ECO:0000256" key="3">
    <source>
        <dbReference type="ARBA" id="ARBA00022777"/>
    </source>
</evidence>
<dbReference type="EC" id="2.7.-.-" evidence="4"/>
<dbReference type="HOGENOM" id="CLU_042569_3_1_1"/>
<keyword evidence="3 4" id="KW-0418">Kinase</keyword>
<dbReference type="EMBL" id="AWSO01000150">
    <property type="protein sequence ID" value="ESK94214.1"/>
    <property type="molecule type" value="Genomic_DNA"/>
</dbReference>
<comment type="similarity">
    <text evidence="1 4">Belongs to the inositol phosphokinase (IPK) family.</text>
</comment>
<dbReference type="STRING" id="1381753.V2YRB9"/>
<dbReference type="KEGG" id="mrr:Moror_8324"/>
<protein>
    <recommendedName>
        <fullName evidence="4">Kinase</fullName>
        <ecNumber evidence="4">2.7.-.-</ecNumber>
    </recommendedName>
</protein>
<dbReference type="SUPFAM" id="SSF56104">
    <property type="entry name" value="SAICAR synthase-like"/>
    <property type="match status" value="1"/>
</dbReference>
<evidence type="ECO:0000256" key="1">
    <source>
        <dbReference type="ARBA" id="ARBA00007374"/>
    </source>
</evidence>
<evidence type="ECO:0000313" key="7">
    <source>
        <dbReference type="Proteomes" id="UP000017559"/>
    </source>
</evidence>
<gene>
    <name evidence="6" type="ORF">Moror_8324</name>
</gene>
<dbReference type="PANTHER" id="PTHR12400:SF108">
    <property type="entry name" value="KINASE"/>
    <property type="match status" value="1"/>
</dbReference>
<dbReference type="GO" id="GO:0005634">
    <property type="term" value="C:nucleus"/>
    <property type="evidence" value="ECO:0007669"/>
    <property type="project" value="TreeGrafter"/>
</dbReference>
<dbReference type="InterPro" id="IPR038286">
    <property type="entry name" value="IPK_sf"/>
</dbReference>
<feature type="region of interest" description="Disordered" evidence="5">
    <location>
        <begin position="229"/>
        <end position="257"/>
    </location>
</feature>
<accession>V2YRB9</accession>
<dbReference type="AlphaFoldDB" id="V2YRB9"/>
<name>V2YRB9_MONRO</name>
<sequence>MDSTSSSSTIPLISQVGGHAGVQSTQDGSLIIKPALGLEHQFYQSLTTSSSDEGLGRLRPFVPKFYGTLKLEGELVPDNLVLENLSHPFSKPNILDIKLGTVLYDESAPPDKVERMLKTARQTTSLETGVRLTGFQVYDNSTSQAVNTPKSYGKSIKPSDLPDGIAKFFPIPSDTNTSGLPPRLLLPILENIKEDIQEIREAVAGIEMRMVGGSCLIIYEADWEKAEEGVDWLNETPNDEEEEEESEGEEEGKKKGPPYVVKLIDFAHTRFKSGEGPDEGVLKGLDTVLRLLDGRIGEVKKAL</sequence>
<reference evidence="6 7" key="1">
    <citation type="journal article" date="2014" name="BMC Genomics">
        <title>Genome and secretome analysis of the hemibiotrophic fungal pathogen, Moniliophthora roreri, which causes frosty pod rot disease of cacao: mechanisms of the biotrophic and necrotrophic phases.</title>
        <authorList>
            <person name="Meinhardt L.W."/>
            <person name="Costa G.G.L."/>
            <person name="Thomazella D.P.T."/>
            <person name="Teixeira P.J.P.L."/>
            <person name="Carazzolle M.F."/>
            <person name="Schuster S.C."/>
            <person name="Carlson J.E."/>
            <person name="Guiltinan M.J."/>
            <person name="Mieczkowski P."/>
            <person name="Farmer A."/>
            <person name="Ramaraj T."/>
            <person name="Crozier J."/>
            <person name="Davis R.E."/>
            <person name="Shao J."/>
            <person name="Melnick R.L."/>
            <person name="Pereira G.A.G."/>
            <person name="Bailey B.A."/>
        </authorList>
    </citation>
    <scope>NUCLEOTIDE SEQUENCE [LARGE SCALE GENOMIC DNA]</scope>
    <source>
        <strain evidence="6 7">MCA 2997</strain>
    </source>
</reference>
<evidence type="ECO:0000256" key="4">
    <source>
        <dbReference type="RuleBase" id="RU363090"/>
    </source>
</evidence>
<evidence type="ECO:0000256" key="5">
    <source>
        <dbReference type="SAM" id="MobiDB-lite"/>
    </source>
</evidence>
<keyword evidence="2 4" id="KW-0808">Transferase</keyword>
<dbReference type="GO" id="GO:0000824">
    <property type="term" value="F:inositol-1,4,5,6-tetrakisphosphate 3-kinase activity"/>
    <property type="evidence" value="ECO:0007669"/>
    <property type="project" value="TreeGrafter"/>
</dbReference>
<dbReference type="Gene3D" id="3.30.470.160">
    <property type="entry name" value="Inositol polyphosphate kinase"/>
    <property type="match status" value="1"/>
</dbReference>
<dbReference type="GO" id="GO:0032958">
    <property type="term" value="P:inositol phosphate biosynthetic process"/>
    <property type="evidence" value="ECO:0007669"/>
    <property type="project" value="InterPro"/>
</dbReference>
<dbReference type="PANTHER" id="PTHR12400">
    <property type="entry name" value="INOSITOL POLYPHOSPHATE KINASE"/>
    <property type="match status" value="1"/>
</dbReference>
<comment type="caution">
    <text evidence="6">The sequence shown here is derived from an EMBL/GenBank/DDBJ whole genome shotgun (WGS) entry which is preliminary data.</text>
</comment>